<organism evidence="2 3">
    <name type="scientific">Abeliophyllum distichum</name>
    <dbReference type="NCBI Taxonomy" id="126358"/>
    <lineage>
        <taxon>Eukaryota</taxon>
        <taxon>Viridiplantae</taxon>
        <taxon>Streptophyta</taxon>
        <taxon>Embryophyta</taxon>
        <taxon>Tracheophyta</taxon>
        <taxon>Spermatophyta</taxon>
        <taxon>Magnoliopsida</taxon>
        <taxon>eudicotyledons</taxon>
        <taxon>Gunneridae</taxon>
        <taxon>Pentapetalae</taxon>
        <taxon>asterids</taxon>
        <taxon>lamiids</taxon>
        <taxon>Lamiales</taxon>
        <taxon>Oleaceae</taxon>
        <taxon>Forsythieae</taxon>
        <taxon>Abeliophyllum</taxon>
    </lineage>
</organism>
<feature type="compositionally biased region" description="Basic and acidic residues" evidence="1">
    <location>
        <begin position="145"/>
        <end position="159"/>
    </location>
</feature>
<dbReference type="Proteomes" id="UP001604336">
    <property type="component" value="Unassembled WGS sequence"/>
</dbReference>
<comment type="caution">
    <text evidence="2">The sequence shown here is derived from an EMBL/GenBank/DDBJ whole genome shotgun (WGS) entry which is preliminary data.</text>
</comment>
<accession>A0ABD1VZM2</accession>
<sequence>MVLNIHLPLLYIGKIRLIWYSCLEHFLCSESLLFELSVRAVRFFWSKSHCSLLDSSWGSEQSVPTSSSFTLFISFFLSLSSSGRMSSEVESDSGREAMSWGRAQEEEEASSGRMVDRIDKDEVLSPAPLTIVPPPHRSFPQAETSGEREAGPGTLGRKEVEVESGIRSAPIWKCKFFSSEVNEKQLRDWHRIYRIPDDIEFFIPGRNDRADDPSFGCVALNQAVLAAGPFPRIVRKFLREWRIAPTQLCPNNWRIMIGFLILWDQLGFSRPSVREFNSLYSFKSDGNKSGWWYASVKAKTRSSVITQTSDSIKNWKKFWFYVQGPWQFSVNDAKPDVNIPVRYHELRYISQEPTEESSKRARKARDISEDLRSSSALITDENLISARLSSSSLDRPQTHLPGGEINDISALLKKKTQVGKEKRKVPAGYQEPSVQ</sequence>
<gene>
    <name evidence="2" type="ORF">Adt_03822</name>
</gene>
<protein>
    <submittedName>
        <fullName evidence="2">Uncharacterized protein</fullName>
    </submittedName>
</protein>
<feature type="region of interest" description="Disordered" evidence="1">
    <location>
        <begin position="88"/>
        <end position="159"/>
    </location>
</feature>
<name>A0ABD1VZM2_9LAMI</name>
<feature type="region of interest" description="Disordered" evidence="1">
    <location>
        <begin position="415"/>
        <end position="435"/>
    </location>
</feature>
<dbReference type="AlphaFoldDB" id="A0ABD1VZM2"/>
<feature type="compositionally biased region" description="Basic and acidic residues" evidence="1">
    <location>
        <begin position="114"/>
        <end position="123"/>
    </location>
</feature>
<feature type="compositionally biased region" description="Basic residues" evidence="1">
    <location>
        <begin position="415"/>
        <end position="425"/>
    </location>
</feature>
<dbReference type="EMBL" id="JBFOLK010000001">
    <property type="protein sequence ID" value="KAL2542844.1"/>
    <property type="molecule type" value="Genomic_DNA"/>
</dbReference>
<evidence type="ECO:0000313" key="2">
    <source>
        <dbReference type="EMBL" id="KAL2542844.1"/>
    </source>
</evidence>
<keyword evidence="3" id="KW-1185">Reference proteome</keyword>
<proteinExistence type="predicted"/>
<evidence type="ECO:0000313" key="3">
    <source>
        <dbReference type="Proteomes" id="UP001604336"/>
    </source>
</evidence>
<evidence type="ECO:0000256" key="1">
    <source>
        <dbReference type="SAM" id="MobiDB-lite"/>
    </source>
</evidence>
<reference evidence="3" key="1">
    <citation type="submission" date="2024-07" db="EMBL/GenBank/DDBJ databases">
        <title>Two chromosome-level genome assemblies of Korean endemic species Abeliophyllum distichum and Forsythia ovata (Oleaceae).</title>
        <authorList>
            <person name="Jang H."/>
        </authorList>
    </citation>
    <scope>NUCLEOTIDE SEQUENCE [LARGE SCALE GENOMIC DNA]</scope>
</reference>